<evidence type="ECO:0000256" key="1">
    <source>
        <dbReference type="ARBA" id="ARBA00004123"/>
    </source>
</evidence>
<dbReference type="PROSITE" id="PS00028">
    <property type="entry name" value="ZINC_FINGER_C2H2_1"/>
    <property type="match status" value="1"/>
</dbReference>
<evidence type="ECO:0000256" key="10">
    <source>
        <dbReference type="SAM" id="MobiDB-lite"/>
    </source>
</evidence>
<evidence type="ECO:0000256" key="2">
    <source>
        <dbReference type="ARBA" id="ARBA00022723"/>
    </source>
</evidence>
<keyword evidence="13" id="KW-1185">Reference proteome</keyword>
<dbReference type="Gene3D" id="3.30.160.60">
    <property type="entry name" value="Classic Zinc Finger"/>
    <property type="match status" value="2"/>
</dbReference>
<dbReference type="OrthoDB" id="8113227at2759"/>
<name>A0A1R3HRU2_9ROSI</name>
<dbReference type="SUPFAM" id="SSF57667">
    <property type="entry name" value="beta-beta-alpha zinc fingers"/>
    <property type="match status" value="1"/>
</dbReference>
<dbReference type="STRING" id="93759.A0A1R3HRU2"/>
<evidence type="ECO:0000313" key="13">
    <source>
        <dbReference type="Proteomes" id="UP000187203"/>
    </source>
</evidence>
<evidence type="ECO:0000256" key="8">
    <source>
        <dbReference type="ARBA" id="ARBA00023242"/>
    </source>
</evidence>
<evidence type="ECO:0000256" key="9">
    <source>
        <dbReference type="PROSITE-ProRule" id="PRU00042"/>
    </source>
</evidence>
<dbReference type="GO" id="GO:0010044">
    <property type="term" value="P:response to aluminum ion"/>
    <property type="evidence" value="ECO:0007669"/>
    <property type="project" value="InterPro"/>
</dbReference>
<evidence type="ECO:0000256" key="5">
    <source>
        <dbReference type="ARBA" id="ARBA00022833"/>
    </source>
</evidence>
<dbReference type="PROSITE" id="PS50157">
    <property type="entry name" value="ZINC_FINGER_C2H2_2"/>
    <property type="match status" value="1"/>
</dbReference>
<keyword evidence="8" id="KW-0539">Nucleus</keyword>
<dbReference type="InterPro" id="IPR059161">
    <property type="entry name" value="Znf-C2H2_STOP1/2_3rd"/>
</dbReference>
<evidence type="ECO:0000259" key="11">
    <source>
        <dbReference type="PROSITE" id="PS50157"/>
    </source>
</evidence>
<evidence type="ECO:0000256" key="7">
    <source>
        <dbReference type="ARBA" id="ARBA00023163"/>
    </source>
</evidence>
<keyword evidence="5" id="KW-0862">Zinc</keyword>
<dbReference type="FunFam" id="3.30.160.60:FF:000100">
    <property type="entry name" value="Zinc finger 45-like"/>
    <property type="match status" value="1"/>
</dbReference>
<keyword evidence="4 9" id="KW-0863">Zinc-finger</keyword>
<evidence type="ECO:0000313" key="12">
    <source>
        <dbReference type="EMBL" id="OMO73096.1"/>
    </source>
</evidence>
<dbReference type="SMART" id="SM00355">
    <property type="entry name" value="ZnF_C2H2"/>
    <property type="match status" value="3"/>
</dbReference>
<feature type="region of interest" description="Disordered" evidence="10">
    <location>
        <begin position="101"/>
        <end position="125"/>
    </location>
</feature>
<organism evidence="12 13">
    <name type="scientific">Corchorus olitorius</name>
    <dbReference type="NCBI Taxonomy" id="93759"/>
    <lineage>
        <taxon>Eukaryota</taxon>
        <taxon>Viridiplantae</taxon>
        <taxon>Streptophyta</taxon>
        <taxon>Embryophyta</taxon>
        <taxon>Tracheophyta</taxon>
        <taxon>Spermatophyta</taxon>
        <taxon>Magnoliopsida</taxon>
        <taxon>eudicotyledons</taxon>
        <taxon>Gunneridae</taxon>
        <taxon>Pentapetalae</taxon>
        <taxon>rosids</taxon>
        <taxon>malvids</taxon>
        <taxon>Malvales</taxon>
        <taxon>Malvaceae</taxon>
        <taxon>Grewioideae</taxon>
        <taxon>Apeibeae</taxon>
        <taxon>Corchorus</taxon>
    </lineage>
</organism>
<dbReference type="InterPro" id="IPR058196">
    <property type="entry name" value="zf-C2H2_STOP1/2_C"/>
</dbReference>
<protein>
    <submittedName>
        <fullName evidence="12">Zinc finger, C2H2</fullName>
    </submittedName>
</protein>
<dbReference type="AlphaFoldDB" id="A0A1R3HRU2"/>
<accession>A0A1R3HRU2</accession>
<keyword evidence="3" id="KW-0677">Repeat</keyword>
<evidence type="ECO:0000256" key="4">
    <source>
        <dbReference type="ARBA" id="ARBA00022771"/>
    </source>
</evidence>
<dbReference type="InterPro" id="IPR013087">
    <property type="entry name" value="Znf_C2H2_type"/>
</dbReference>
<feature type="domain" description="C2H2-type" evidence="11">
    <location>
        <begin position="150"/>
        <end position="177"/>
    </location>
</feature>
<keyword evidence="7" id="KW-0804">Transcription</keyword>
<evidence type="ECO:0000256" key="6">
    <source>
        <dbReference type="ARBA" id="ARBA00023015"/>
    </source>
</evidence>
<dbReference type="Proteomes" id="UP000187203">
    <property type="component" value="Unassembled WGS sequence"/>
</dbReference>
<sequence length="359" mass="40565">MSDPREPFRIPPEYPIGGGPSLRQHDPIGVADPRLPLQNLSTVKTRMDSLQNFLSQSVNSNTLISKDQMDLVSSEIESAIHQIIVNGAALLSCAQTANYPNPTPSLTPNPIPTPTPTPSPEPKAEFEEYDEGESDIVELDAVELLAEHLHFCEICGKGFKRDANLRMHMRAHGNQYKTPEALKKTENKWEVKNSDKRFRFSCPYDGCNRNKKHNKFRPLKSVICVRNHFKRSHCPKMYSCNRCHKKNFSVLADLKSHLKHCGGGEETKKWKCSCGNSFSRKDKLFGHVSLFEGHMPAVMEEQEDQKMKGVAAMEEDEDNEDELMNRNGSLEDGFFDGLLDGFGSFDNYCFQDVLGSSHR</sequence>
<dbReference type="InterPro" id="IPR044300">
    <property type="entry name" value="STOP1/2"/>
</dbReference>
<reference evidence="13" key="1">
    <citation type="submission" date="2013-09" db="EMBL/GenBank/DDBJ databases">
        <title>Corchorus olitorius genome sequencing.</title>
        <authorList>
            <person name="Alam M."/>
            <person name="Haque M.S."/>
            <person name="Islam M.S."/>
            <person name="Emdad E.M."/>
            <person name="Islam M.M."/>
            <person name="Ahmed B."/>
            <person name="Halim A."/>
            <person name="Hossen Q.M.M."/>
            <person name="Hossain M.Z."/>
            <person name="Ahmed R."/>
            <person name="Khan M.M."/>
            <person name="Islam R."/>
            <person name="Rashid M.M."/>
            <person name="Khan S.A."/>
            <person name="Rahman M.S."/>
            <person name="Alam M."/>
            <person name="Yahiya A.S."/>
            <person name="Khan M.S."/>
            <person name="Azam M.S."/>
            <person name="Haque T."/>
            <person name="Lashkar M.Z.H."/>
            <person name="Akhand A.I."/>
            <person name="Morshed G."/>
            <person name="Roy S."/>
            <person name="Uddin K.S."/>
            <person name="Rabeya T."/>
            <person name="Hossain A.S."/>
            <person name="Chowdhury A."/>
            <person name="Snigdha A.R."/>
            <person name="Mortoza M.S."/>
            <person name="Matin S.A."/>
            <person name="Hoque S.M.E."/>
            <person name="Islam M.K."/>
            <person name="Roy D.K."/>
            <person name="Haider R."/>
            <person name="Moosa M.M."/>
            <person name="Elias S.M."/>
            <person name="Hasan A.M."/>
            <person name="Jahan S."/>
            <person name="Shafiuddin M."/>
            <person name="Mahmood N."/>
            <person name="Shommy N.S."/>
        </authorList>
    </citation>
    <scope>NUCLEOTIDE SEQUENCE [LARGE SCALE GENOMIC DNA]</scope>
    <source>
        <strain evidence="13">cv. O-4</strain>
    </source>
</reference>
<keyword evidence="6" id="KW-0805">Transcription regulation</keyword>
<dbReference type="GO" id="GO:0008270">
    <property type="term" value="F:zinc ion binding"/>
    <property type="evidence" value="ECO:0007669"/>
    <property type="project" value="UniProtKB-KW"/>
</dbReference>
<dbReference type="EMBL" id="AWUE01019523">
    <property type="protein sequence ID" value="OMO73096.1"/>
    <property type="molecule type" value="Genomic_DNA"/>
</dbReference>
<dbReference type="InterPro" id="IPR036236">
    <property type="entry name" value="Znf_C2H2_sf"/>
</dbReference>
<comment type="caution">
    <text evidence="12">The sequence shown here is derived from an EMBL/GenBank/DDBJ whole genome shotgun (WGS) entry which is preliminary data.</text>
</comment>
<dbReference type="GO" id="GO:0010447">
    <property type="term" value="P:response to acidic pH"/>
    <property type="evidence" value="ECO:0007669"/>
    <property type="project" value="InterPro"/>
</dbReference>
<feature type="compositionally biased region" description="Pro residues" evidence="10">
    <location>
        <begin position="101"/>
        <end position="121"/>
    </location>
</feature>
<dbReference type="PANTHER" id="PTHR46352">
    <property type="entry name" value="PROTEIN SENSITIVE TO PROTON RHIZOTOXICITY 1"/>
    <property type="match status" value="1"/>
</dbReference>
<feature type="region of interest" description="Disordered" evidence="10">
    <location>
        <begin position="1"/>
        <end position="33"/>
    </location>
</feature>
<dbReference type="Pfam" id="PF23115">
    <property type="entry name" value="zf-C2H2_STOP2_3rd"/>
    <property type="match status" value="1"/>
</dbReference>
<evidence type="ECO:0000256" key="3">
    <source>
        <dbReference type="ARBA" id="ARBA00022737"/>
    </source>
</evidence>
<dbReference type="PANTHER" id="PTHR46352:SF14">
    <property type="entry name" value="PROTEIN SENSITIVE TO PROTON RHIZOTOXICITY 2-LIKE"/>
    <property type="match status" value="1"/>
</dbReference>
<gene>
    <name evidence="12" type="ORF">COLO4_27258</name>
</gene>
<proteinExistence type="predicted"/>
<dbReference type="Pfam" id="PF23118">
    <property type="entry name" value="zf-C2H2_STOP2_C"/>
    <property type="match status" value="1"/>
</dbReference>
<comment type="subcellular location">
    <subcellularLocation>
        <location evidence="1">Nucleus</location>
    </subcellularLocation>
</comment>
<keyword evidence="2" id="KW-0479">Metal-binding</keyword>